<dbReference type="GO" id="GO:0034498">
    <property type="term" value="P:early endosome to Golgi transport"/>
    <property type="evidence" value="ECO:0007669"/>
    <property type="project" value="TreeGrafter"/>
</dbReference>
<keyword evidence="3" id="KW-0333">Golgi apparatus</keyword>
<keyword evidence="8" id="KW-1185">Reference proteome</keyword>
<dbReference type="EMBL" id="BTGB01000005">
    <property type="protein sequence ID" value="GMM47051.1"/>
    <property type="molecule type" value="Genomic_DNA"/>
</dbReference>
<evidence type="ECO:0000313" key="7">
    <source>
        <dbReference type="EMBL" id="GMM47051.1"/>
    </source>
</evidence>
<dbReference type="InterPro" id="IPR056916">
    <property type="entry name" value="NTS_TR130"/>
</dbReference>
<name>A0AAV5R8Y4_PICKL</name>
<dbReference type="AlphaFoldDB" id="A0AAV5R8Y4"/>
<evidence type="ECO:0000256" key="3">
    <source>
        <dbReference type="ARBA" id="ARBA00023034"/>
    </source>
</evidence>
<dbReference type="InterPro" id="IPR022233">
    <property type="entry name" value="TRAPPC10/Trs130_C"/>
</dbReference>
<dbReference type="PANTHER" id="PTHR13251:SF3">
    <property type="entry name" value="TRAFFICKING PROTEIN PARTICLE COMPLEX SUBUNIT 10"/>
    <property type="match status" value="1"/>
</dbReference>
<sequence length="1150" mass="133020">MSIGVSDLQMNLNVGLYDPFSIFQGGFRSDFEKHVNIQSFYWKDNQDCMKVLKNINFNFKDEIPHTQHKDLKYLRFMFISCQSIDDYRAKVRPLVLQWLSSIKSINPTVPYFIIFFENSELRTATDKYLKTNIFNKLKIDFDNKEFETENIFKVKSIYPLKEDRIEAWKNITTSIKSLLQHSINTQLTFYNEDLIKTATIFQDLSQYDSAMACYSKLFNKTQYLPKSEFENIDIDNTYKIIKNEELPSDASNFTLKLYYYHKQRDLLMLTKYTDLVFIKNLCILAQTLIGFLNSLEMCYKKNEISFILVNEFLDNERLSKLIEDTQIPNADMLTYIGRLKLLQRNELIALGTSKCYSVKGSMTLVDVQFDIEAYTIQNEKLTRIFTTEKSFIDYIIELTREIISIYDNSVTNSNTLATLSTELALILFYSTDDYETSCDQLAKSYNFFFETGWKYIGLSLLEIYIANLDKLVNTHGDSVIFQLLSSYINLMVNKSAMSCSLCVKLPRKHTMKIENLFKLKEASNVYCEESDIYKIKISMNSKIACNVDKVRLIMRNKDNNIVEFVASQVLLEENNDIILHCSKLLYGDFKATNMIISVGNLEINQPVNFKFNIVPLETYIDKSSEQVMYNTSAIVRIPKLRFLNSDKILFETIVGSSEIANLELKFIKTDTDKLDASSTYQMKSYKDDSYETIDIDIIENEKTISFKPKAKHVFTPGTIVFVEIPYYFPPDVSNTILDVYYAIKFDSIKGNDDQITCSLKYFTQIESSLPIAVAADETIKSIKNMDESDDIPSFAIFSNFTINSISIEHPVRIQSVSLVPKGCEIESWKLPRNIIAFMDQGTTFFYKITDFVNGSVLLQIKYNTIKDEILCYLNMNFIAYLEANNASLLQNVNFSSVKSIVSNIWKNFDFKLNMYALSGTIFILNRDDVDVGSFFAYFDPDYKDTYINHIGKFLDSLNSLKVDENFKSLLYSSVQQELDIPVSLPELNIINIVDYKFDRMLQYLVCEPIDIEINLDVHLLKFFGSQVEEFDLSSSNEKKVRFQSSNGNIEPDNDTYTNLEISFSDYDQKWIISGLKTLEASVNLKELMKKKCLEYKFKLTLVPLKVGKLILPSIEVKNKSNLSIAMDLDYKNISESILVVSELNKIIHSF</sequence>
<reference evidence="7 8" key="1">
    <citation type="journal article" date="2023" name="Elife">
        <title>Identification of key yeast species and microbe-microbe interactions impacting larval growth of Drosophila in the wild.</title>
        <authorList>
            <person name="Mure A."/>
            <person name="Sugiura Y."/>
            <person name="Maeda R."/>
            <person name="Honda K."/>
            <person name="Sakurai N."/>
            <person name="Takahashi Y."/>
            <person name="Watada M."/>
            <person name="Katoh T."/>
            <person name="Gotoh A."/>
            <person name="Gotoh Y."/>
            <person name="Taniguchi I."/>
            <person name="Nakamura K."/>
            <person name="Hayashi T."/>
            <person name="Katayama T."/>
            <person name="Uemura T."/>
            <person name="Hattori Y."/>
        </authorList>
    </citation>
    <scope>NUCLEOTIDE SEQUENCE [LARGE SCALE GENOMIC DNA]</scope>
    <source>
        <strain evidence="7 8">PK-24</strain>
    </source>
</reference>
<evidence type="ECO:0000313" key="8">
    <source>
        <dbReference type="Proteomes" id="UP001378960"/>
    </source>
</evidence>
<evidence type="ECO:0000259" key="4">
    <source>
        <dbReference type="Pfam" id="PF12584"/>
    </source>
</evidence>
<comment type="subcellular location">
    <subcellularLocation>
        <location evidence="1">Golgi apparatus</location>
    </subcellularLocation>
</comment>
<feature type="domain" description="TRAPPC10/Trs130 C-terminal" evidence="4">
    <location>
        <begin position="1040"/>
        <end position="1139"/>
    </location>
</feature>
<dbReference type="InterPro" id="IPR056913">
    <property type="entry name" value="TRAPPC10/Trs130_N"/>
</dbReference>
<evidence type="ECO:0000259" key="5">
    <source>
        <dbReference type="Pfam" id="PF23036"/>
    </source>
</evidence>
<dbReference type="Pfam" id="PF23036">
    <property type="entry name" value="TRAPPC10_1st"/>
    <property type="match status" value="1"/>
</dbReference>
<dbReference type="Pfam" id="PF24967">
    <property type="entry name" value="NTS_TR130"/>
    <property type="match status" value="1"/>
</dbReference>
<dbReference type="Proteomes" id="UP001378960">
    <property type="component" value="Unassembled WGS sequence"/>
</dbReference>
<dbReference type="InterPro" id="IPR045126">
    <property type="entry name" value="TRAPPC10/Trs130"/>
</dbReference>
<dbReference type="GO" id="GO:0006891">
    <property type="term" value="P:intra-Golgi vesicle-mediated transport"/>
    <property type="evidence" value="ECO:0007669"/>
    <property type="project" value="TreeGrafter"/>
</dbReference>
<gene>
    <name evidence="7" type="ORF">DAPK24_036260</name>
</gene>
<dbReference type="GO" id="GO:1990071">
    <property type="term" value="C:TRAPPII protein complex"/>
    <property type="evidence" value="ECO:0007669"/>
    <property type="project" value="InterPro"/>
</dbReference>
<organism evidence="7 8">
    <name type="scientific">Pichia kluyveri</name>
    <name type="common">Yeast</name>
    <dbReference type="NCBI Taxonomy" id="36015"/>
    <lineage>
        <taxon>Eukaryota</taxon>
        <taxon>Fungi</taxon>
        <taxon>Dikarya</taxon>
        <taxon>Ascomycota</taxon>
        <taxon>Saccharomycotina</taxon>
        <taxon>Pichiomycetes</taxon>
        <taxon>Pichiales</taxon>
        <taxon>Pichiaceae</taxon>
        <taxon>Pichia</taxon>
    </lineage>
</organism>
<dbReference type="GO" id="GO:0005829">
    <property type="term" value="C:cytosol"/>
    <property type="evidence" value="ECO:0007669"/>
    <property type="project" value="GOC"/>
</dbReference>
<feature type="domain" description="TRAPPC10/Trs130 N-terminal" evidence="5">
    <location>
        <begin position="33"/>
        <end position="194"/>
    </location>
</feature>
<protein>
    <submittedName>
        <fullName evidence="7">Transport protein particle complex II subunit</fullName>
    </submittedName>
</protein>
<evidence type="ECO:0000256" key="1">
    <source>
        <dbReference type="ARBA" id="ARBA00004555"/>
    </source>
</evidence>
<keyword evidence="2" id="KW-0813">Transport</keyword>
<dbReference type="Pfam" id="PF12584">
    <property type="entry name" value="TRAPPC10"/>
    <property type="match status" value="1"/>
</dbReference>
<dbReference type="PANTHER" id="PTHR13251">
    <property type="entry name" value="EPILEPSY HOLOPROSENCEPHALY CANDIDATE 1/TMEM1"/>
    <property type="match status" value="1"/>
</dbReference>
<feature type="domain" description="Trs130 NTS" evidence="6">
    <location>
        <begin position="287"/>
        <end position="474"/>
    </location>
</feature>
<evidence type="ECO:0000256" key="2">
    <source>
        <dbReference type="ARBA" id="ARBA00022448"/>
    </source>
</evidence>
<evidence type="ECO:0000259" key="6">
    <source>
        <dbReference type="Pfam" id="PF24967"/>
    </source>
</evidence>
<proteinExistence type="predicted"/>
<comment type="caution">
    <text evidence="7">The sequence shown here is derived from an EMBL/GenBank/DDBJ whole genome shotgun (WGS) entry which is preliminary data.</text>
</comment>
<accession>A0AAV5R8Y4</accession>